<gene>
    <name evidence="1" type="ORF">L195_g054237</name>
</gene>
<dbReference type="EMBL" id="ASHM01094110">
    <property type="protein sequence ID" value="PNX64859.1"/>
    <property type="molecule type" value="Genomic_DNA"/>
</dbReference>
<feature type="non-terminal residue" evidence="1">
    <location>
        <position position="1"/>
    </location>
</feature>
<evidence type="ECO:0000313" key="2">
    <source>
        <dbReference type="Proteomes" id="UP000236291"/>
    </source>
</evidence>
<accession>A0A2K3KF42</accession>
<comment type="caution">
    <text evidence="1">The sequence shown here is derived from an EMBL/GenBank/DDBJ whole genome shotgun (WGS) entry which is preliminary data.</text>
</comment>
<dbReference type="AlphaFoldDB" id="A0A2K3KF42"/>
<proteinExistence type="predicted"/>
<name>A0A2K3KF42_TRIPR</name>
<reference evidence="1 2" key="1">
    <citation type="journal article" date="2014" name="Am. J. Bot.">
        <title>Genome assembly and annotation for red clover (Trifolium pratense; Fabaceae).</title>
        <authorList>
            <person name="Istvanek J."/>
            <person name="Jaros M."/>
            <person name="Krenek A."/>
            <person name="Repkova J."/>
        </authorList>
    </citation>
    <scope>NUCLEOTIDE SEQUENCE [LARGE SCALE GENOMIC DNA]</scope>
    <source>
        <strain evidence="2">cv. Tatra</strain>
        <tissue evidence="1">Young leaves</tissue>
    </source>
</reference>
<evidence type="ECO:0000313" key="1">
    <source>
        <dbReference type="EMBL" id="PNX64859.1"/>
    </source>
</evidence>
<protein>
    <submittedName>
        <fullName evidence="1">Uncharacterized protein</fullName>
    </submittedName>
</protein>
<organism evidence="1 2">
    <name type="scientific">Trifolium pratense</name>
    <name type="common">Red clover</name>
    <dbReference type="NCBI Taxonomy" id="57577"/>
    <lineage>
        <taxon>Eukaryota</taxon>
        <taxon>Viridiplantae</taxon>
        <taxon>Streptophyta</taxon>
        <taxon>Embryophyta</taxon>
        <taxon>Tracheophyta</taxon>
        <taxon>Spermatophyta</taxon>
        <taxon>Magnoliopsida</taxon>
        <taxon>eudicotyledons</taxon>
        <taxon>Gunneridae</taxon>
        <taxon>Pentapetalae</taxon>
        <taxon>rosids</taxon>
        <taxon>fabids</taxon>
        <taxon>Fabales</taxon>
        <taxon>Fabaceae</taxon>
        <taxon>Papilionoideae</taxon>
        <taxon>50 kb inversion clade</taxon>
        <taxon>NPAAA clade</taxon>
        <taxon>Hologalegina</taxon>
        <taxon>IRL clade</taxon>
        <taxon>Trifolieae</taxon>
        <taxon>Trifolium</taxon>
    </lineage>
</organism>
<sequence>WSIIASIHLISPPSTVHYPIAGEEPEENGWVNWCGADRRI</sequence>
<dbReference type="Proteomes" id="UP000236291">
    <property type="component" value="Unassembled WGS sequence"/>
</dbReference>
<reference evidence="1 2" key="2">
    <citation type="journal article" date="2017" name="Front. Plant Sci.">
        <title>Gene Classification and Mining of Molecular Markers Useful in Red Clover (Trifolium pratense) Breeding.</title>
        <authorList>
            <person name="Istvanek J."/>
            <person name="Dluhosova J."/>
            <person name="Dluhos P."/>
            <person name="Patkova L."/>
            <person name="Nedelnik J."/>
            <person name="Repkova J."/>
        </authorList>
    </citation>
    <scope>NUCLEOTIDE SEQUENCE [LARGE SCALE GENOMIC DNA]</scope>
    <source>
        <strain evidence="2">cv. Tatra</strain>
        <tissue evidence="1">Young leaves</tissue>
    </source>
</reference>